<dbReference type="SUPFAM" id="SSF48163">
    <property type="entry name" value="An anticodon-binding domain of class I aminoacyl-tRNA synthetases"/>
    <property type="match status" value="1"/>
</dbReference>
<comment type="caution">
    <text evidence="8">Lacks conserved residue(s) required for the propagation of feature annotation.</text>
</comment>
<evidence type="ECO:0000256" key="2">
    <source>
        <dbReference type="ARBA" id="ARBA00022490"/>
    </source>
</evidence>
<dbReference type="GO" id="GO:0005829">
    <property type="term" value="C:cytosol"/>
    <property type="evidence" value="ECO:0007669"/>
    <property type="project" value="TreeGrafter"/>
</dbReference>
<dbReference type="STRING" id="153721.MYP_2036"/>
<dbReference type="NCBIfam" id="TIGR00464">
    <property type="entry name" value="gltX_bact"/>
    <property type="match status" value="1"/>
</dbReference>
<dbReference type="AlphaFoldDB" id="A0A098LFH6"/>
<dbReference type="RefSeq" id="WP_045462216.1">
    <property type="nucleotide sequence ID" value="NZ_BBLT01000003.1"/>
</dbReference>
<evidence type="ECO:0000256" key="1">
    <source>
        <dbReference type="ARBA" id="ARBA00007894"/>
    </source>
</evidence>
<comment type="catalytic activity">
    <reaction evidence="8">
        <text>tRNA(Glu) + L-glutamate + ATP = L-glutamyl-tRNA(Glu) + AMP + diphosphate</text>
        <dbReference type="Rhea" id="RHEA:23540"/>
        <dbReference type="Rhea" id="RHEA-COMP:9663"/>
        <dbReference type="Rhea" id="RHEA-COMP:9680"/>
        <dbReference type="ChEBI" id="CHEBI:29985"/>
        <dbReference type="ChEBI" id="CHEBI:30616"/>
        <dbReference type="ChEBI" id="CHEBI:33019"/>
        <dbReference type="ChEBI" id="CHEBI:78442"/>
        <dbReference type="ChEBI" id="CHEBI:78520"/>
        <dbReference type="ChEBI" id="CHEBI:456215"/>
        <dbReference type="EC" id="6.1.1.17"/>
    </reaction>
</comment>
<feature type="domain" description="Glutamyl/glutaminyl-tRNA synthetase class Ib catalytic" evidence="9">
    <location>
        <begin position="297"/>
        <end position="353"/>
    </location>
</feature>
<feature type="domain" description="Aminoacyl-tRNA synthetase class I anticodon-binding" evidence="10">
    <location>
        <begin position="381"/>
        <end position="508"/>
    </location>
</feature>
<protein>
    <recommendedName>
        <fullName evidence="8">Glutamate--tRNA ligase</fullName>
        <ecNumber evidence="8">6.1.1.17</ecNumber>
    </recommendedName>
    <alternativeName>
        <fullName evidence="8">Glutamyl-tRNA synthetase</fullName>
        <shortName evidence="8">GluRS</shortName>
    </alternativeName>
</protein>
<dbReference type="GO" id="GO:0005524">
    <property type="term" value="F:ATP binding"/>
    <property type="evidence" value="ECO:0007669"/>
    <property type="project" value="UniProtKB-UniRule"/>
</dbReference>
<dbReference type="InterPro" id="IPR033910">
    <property type="entry name" value="GluRS_core"/>
</dbReference>
<dbReference type="InterPro" id="IPR020058">
    <property type="entry name" value="Glu/Gln-tRNA-synth_Ib_cat-dom"/>
</dbReference>
<dbReference type="InterPro" id="IPR045462">
    <property type="entry name" value="aa-tRNA-synth_I_cd-bd"/>
</dbReference>
<dbReference type="InterPro" id="IPR020751">
    <property type="entry name" value="aa-tRNA-synth_I_codon-bd_sub2"/>
</dbReference>
<evidence type="ECO:0000256" key="7">
    <source>
        <dbReference type="ARBA" id="ARBA00023146"/>
    </source>
</evidence>
<keyword evidence="3 8" id="KW-0436">Ligase</keyword>
<comment type="subcellular location">
    <subcellularLocation>
        <location evidence="8">Cytoplasm</location>
    </subcellularLocation>
</comment>
<dbReference type="InterPro" id="IPR014729">
    <property type="entry name" value="Rossmann-like_a/b/a_fold"/>
</dbReference>
<evidence type="ECO:0000256" key="8">
    <source>
        <dbReference type="HAMAP-Rule" id="MF_00022"/>
    </source>
</evidence>
<dbReference type="InterPro" id="IPR049940">
    <property type="entry name" value="GluQ/Sye"/>
</dbReference>
<comment type="subunit">
    <text evidence="8">Monomer.</text>
</comment>
<evidence type="ECO:0000313" key="12">
    <source>
        <dbReference type="Proteomes" id="UP000030185"/>
    </source>
</evidence>
<evidence type="ECO:0000256" key="5">
    <source>
        <dbReference type="ARBA" id="ARBA00022840"/>
    </source>
</evidence>
<comment type="function">
    <text evidence="8">Catalyzes the attachment of glutamate to tRNA(Glu) in a two-step reaction: glutamate is first activated by ATP to form Glu-AMP and then transferred to the acceptor end of tRNA(Glu).</text>
</comment>
<dbReference type="Gene3D" id="3.40.50.620">
    <property type="entry name" value="HUPs"/>
    <property type="match status" value="1"/>
</dbReference>
<evidence type="ECO:0000259" key="10">
    <source>
        <dbReference type="Pfam" id="PF19269"/>
    </source>
</evidence>
<accession>A0A098LFH6</accession>
<keyword evidence="5 8" id="KW-0067">ATP-binding</keyword>
<gene>
    <name evidence="8" type="primary">gltX</name>
    <name evidence="11" type="ORF">MYP_2036</name>
</gene>
<dbReference type="GO" id="GO:0006424">
    <property type="term" value="P:glutamyl-tRNA aminoacylation"/>
    <property type="evidence" value="ECO:0007669"/>
    <property type="project" value="UniProtKB-UniRule"/>
</dbReference>
<comment type="caution">
    <text evidence="11">The sequence shown here is derived from an EMBL/GenBank/DDBJ whole genome shotgun (WGS) entry which is preliminary data.</text>
</comment>
<dbReference type="InterPro" id="IPR001412">
    <property type="entry name" value="aa-tRNA-synth_I_CS"/>
</dbReference>
<dbReference type="PANTHER" id="PTHR43311">
    <property type="entry name" value="GLUTAMATE--TRNA LIGASE"/>
    <property type="match status" value="1"/>
</dbReference>
<dbReference type="GO" id="GO:0004818">
    <property type="term" value="F:glutamate-tRNA ligase activity"/>
    <property type="evidence" value="ECO:0007669"/>
    <property type="project" value="UniProtKB-UniRule"/>
</dbReference>
<dbReference type="EC" id="6.1.1.17" evidence="8"/>
<sequence>MEREVRVRFAPSPTGALHIGGVRTALYNYLFAKKHNGKMLLRIEDTDQNRFVPGAEEYILEALDWIGIKLDEGIREGGPNGPYRQSERKALYMQYALKLVEEGNAYYAFDTSEELDAMRERLKAAKVASPQYNAITRATMKNSLTLPEDEVKKRLASGDPYVIRLKVPRKEEIRLNDMIRGWVMVHSSSLDDKILMKSDGMPTYHLANIVDDHLMGITHVIRGEEWLPSAPTHVLIYKFLGWESTMPQFAHLPLLLKPDGNGKLSKRDAEKHGFPIFPLNWEFTNPEDGKTEKIIGFREEGYLPEAVVNFLAFLGWNPGTQQELFSMEELIQAFSPERIGKSGTKFDINKAKWFNQQYLKAKTAEELSGYLTGQLNAKGIKFDASKISRIIELLKERVTFPKDFWEEGRFFFNKPEHYDTAVVNSKWTNEAVNIIVEFKDELKKESEVSADRAKDLLNQVLDKNGVKIGKMLQALRLAITGAGSGPDLMQIIEVLGVKETVSRIDSALQVLSEHVKA</sequence>
<dbReference type="EMBL" id="BBLT01000003">
    <property type="protein sequence ID" value="GAL84808.1"/>
    <property type="molecule type" value="Genomic_DNA"/>
</dbReference>
<reference evidence="11 12" key="1">
    <citation type="submission" date="2014-09" db="EMBL/GenBank/DDBJ databases">
        <title>Sporocytophaga myxococcoides PG-01 genome sequencing.</title>
        <authorList>
            <person name="Liu L."/>
            <person name="Gao P.J."/>
            <person name="Chen G.J."/>
            <person name="Wang L.S."/>
        </authorList>
    </citation>
    <scope>NUCLEOTIDE SEQUENCE [LARGE SCALE GENOMIC DNA]</scope>
    <source>
        <strain evidence="11 12">PG-01</strain>
    </source>
</reference>
<dbReference type="Gene3D" id="1.10.10.350">
    <property type="match status" value="1"/>
</dbReference>
<dbReference type="InterPro" id="IPR004527">
    <property type="entry name" value="Glu-tRNA-ligase_bac/mito"/>
</dbReference>
<feature type="short sequence motif" description="'HIGH' region" evidence="8">
    <location>
        <begin position="11"/>
        <end position="21"/>
    </location>
</feature>
<feature type="short sequence motif" description="'KMSKS' region" evidence="8">
    <location>
        <begin position="263"/>
        <end position="267"/>
    </location>
</feature>
<feature type="binding site" evidence="8">
    <location>
        <position position="266"/>
    </location>
    <ligand>
        <name>ATP</name>
        <dbReference type="ChEBI" id="CHEBI:30616"/>
    </ligand>
</feature>
<keyword evidence="4 8" id="KW-0547">Nucleotide-binding</keyword>
<evidence type="ECO:0000256" key="4">
    <source>
        <dbReference type="ARBA" id="ARBA00022741"/>
    </source>
</evidence>
<evidence type="ECO:0000259" key="9">
    <source>
        <dbReference type="Pfam" id="PF00749"/>
    </source>
</evidence>
<feature type="domain" description="Glutamyl/glutaminyl-tRNA synthetase class Ib catalytic" evidence="9">
    <location>
        <begin position="4"/>
        <end position="270"/>
    </location>
</feature>
<comment type="similarity">
    <text evidence="1 8">Belongs to the class-I aminoacyl-tRNA synthetase family. Glutamate--tRNA ligase type 1 subfamily.</text>
</comment>
<evidence type="ECO:0000256" key="3">
    <source>
        <dbReference type="ARBA" id="ARBA00022598"/>
    </source>
</evidence>
<dbReference type="OrthoDB" id="9807503at2"/>
<dbReference type="PRINTS" id="PR00987">
    <property type="entry name" value="TRNASYNTHGLU"/>
</dbReference>
<dbReference type="HAMAP" id="MF_00022">
    <property type="entry name" value="Glu_tRNA_synth_type1"/>
    <property type="match status" value="1"/>
</dbReference>
<dbReference type="SUPFAM" id="SSF52374">
    <property type="entry name" value="Nucleotidylyl transferase"/>
    <property type="match status" value="1"/>
</dbReference>
<dbReference type="CDD" id="cd00808">
    <property type="entry name" value="GluRS_core"/>
    <property type="match status" value="1"/>
</dbReference>
<organism evidence="11 12">
    <name type="scientific">Sporocytophaga myxococcoides</name>
    <dbReference type="NCBI Taxonomy" id="153721"/>
    <lineage>
        <taxon>Bacteria</taxon>
        <taxon>Pseudomonadati</taxon>
        <taxon>Bacteroidota</taxon>
        <taxon>Cytophagia</taxon>
        <taxon>Cytophagales</taxon>
        <taxon>Cytophagaceae</taxon>
        <taxon>Sporocytophaga</taxon>
    </lineage>
</organism>
<dbReference type="eggNOG" id="COG0008">
    <property type="taxonomic scope" value="Bacteria"/>
</dbReference>
<evidence type="ECO:0000256" key="6">
    <source>
        <dbReference type="ARBA" id="ARBA00022917"/>
    </source>
</evidence>
<keyword evidence="12" id="KW-1185">Reference proteome</keyword>
<dbReference type="PROSITE" id="PS00178">
    <property type="entry name" value="AA_TRNA_LIGASE_I"/>
    <property type="match status" value="1"/>
</dbReference>
<evidence type="ECO:0000313" key="11">
    <source>
        <dbReference type="EMBL" id="GAL84808.1"/>
    </source>
</evidence>
<dbReference type="Proteomes" id="UP000030185">
    <property type="component" value="Unassembled WGS sequence"/>
</dbReference>
<dbReference type="GO" id="GO:0008270">
    <property type="term" value="F:zinc ion binding"/>
    <property type="evidence" value="ECO:0007669"/>
    <property type="project" value="InterPro"/>
</dbReference>
<keyword evidence="7 8" id="KW-0030">Aminoacyl-tRNA synthetase</keyword>
<dbReference type="Pfam" id="PF00749">
    <property type="entry name" value="tRNA-synt_1c"/>
    <property type="match status" value="2"/>
</dbReference>
<name>A0A098LFH6_9BACT</name>
<keyword evidence="2 8" id="KW-0963">Cytoplasm</keyword>
<dbReference type="InterPro" id="IPR000924">
    <property type="entry name" value="Glu/Gln-tRNA-synth"/>
</dbReference>
<dbReference type="FunFam" id="3.40.50.620:FF:000127">
    <property type="entry name" value="Glutamate--tRNA ligase"/>
    <property type="match status" value="1"/>
</dbReference>
<proteinExistence type="inferred from homology"/>
<keyword evidence="6 8" id="KW-0648">Protein biosynthesis</keyword>
<dbReference type="PANTHER" id="PTHR43311:SF2">
    <property type="entry name" value="GLUTAMATE--TRNA LIGASE, MITOCHONDRIAL-RELATED"/>
    <property type="match status" value="1"/>
</dbReference>
<dbReference type="Pfam" id="PF19269">
    <property type="entry name" value="Anticodon_2"/>
    <property type="match status" value="1"/>
</dbReference>
<dbReference type="GO" id="GO:0000049">
    <property type="term" value="F:tRNA binding"/>
    <property type="evidence" value="ECO:0007669"/>
    <property type="project" value="InterPro"/>
</dbReference>
<dbReference type="InterPro" id="IPR008925">
    <property type="entry name" value="aa_tRNA-synth_I_cd-bd_sf"/>
</dbReference>